<keyword evidence="3" id="KW-0186">Copper</keyword>
<dbReference type="Pfam" id="PF07732">
    <property type="entry name" value="Cu-oxidase_3"/>
    <property type="match status" value="1"/>
</dbReference>
<feature type="region of interest" description="Disordered" evidence="4">
    <location>
        <begin position="75"/>
        <end position="111"/>
    </location>
</feature>
<dbReference type="PANTHER" id="PTHR11709:SF394">
    <property type="entry name" value="FI03373P-RELATED"/>
    <property type="match status" value="1"/>
</dbReference>
<feature type="domain" description="Plastocyanin-like" evidence="6">
    <location>
        <begin position="634"/>
        <end position="747"/>
    </location>
</feature>
<dbReference type="InterPro" id="IPR011706">
    <property type="entry name" value="Cu-oxidase_C"/>
</dbReference>
<evidence type="ECO:0000259" key="5">
    <source>
        <dbReference type="Pfam" id="PF00394"/>
    </source>
</evidence>
<feature type="domain" description="Heavy metal binding" evidence="8">
    <location>
        <begin position="160"/>
        <end position="186"/>
    </location>
</feature>
<dbReference type="EMBL" id="FNEZ01000002">
    <property type="protein sequence ID" value="SDJ57566.1"/>
    <property type="molecule type" value="Genomic_DNA"/>
</dbReference>
<evidence type="ECO:0000259" key="6">
    <source>
        <dbReference type="Pfam" id="PF07731"/>
    </source>
</evidence>
<keyword evidence="1" id="KW-0479">Metal-binding</keyword>
<dbReference type="PROSITE" id="PS00080">
    <property type="entry name" value="MULTICOPPER_OXIDASE2"/>
    <property type="match status" value="1"/>
</dbReference>
<dbReference type="InterPro" id="IPR011707">
    <property type="entry name" value="Cu-oxidase-like_N"/>
</dbReference>
<dbReference type="InterPro" id="IPR002355">
    <property type="entry name" value="Cu_oxidase_Cu_BS"/>
</dbReference>
<dbReference type="InterPro" id="IPR008972">
    <property type="entry name" value="Cupredoxin"/>
</dbReference>
<evidence type="ECO:0000313" key="10">
    <source>
        <dbReference type="Proteomes" id="UP000199580"/>
    </source>
</evidence>
<sequence>MANIKKTHKMFLGTIRILSLMLIILIATPNTYAHIHDGEAHANQQASYTCPMHPEIHSDKPGNCPKCGMKLVPEKKKASAKKPAVTQKAPVKQTPKKVIKKTETQTQSPSNAQAKDLYTCPMHPDVHSDKPGNCPKCGMKLVEESPKKSIDYKENASATYTCPMHPEVISDKPGNCPKCGMKLEKKESTPIDHSEHGEHSNMDMGDNSDLMANFKTAKKNLGTIKTITSKEPPRTVRYDLHIRDTVVMYGNKKKRAIAVNGQIPMPTLTFTEGDTAEIHVYNHLNEQTSLHWHGLFLPNSEDGVPFLTQMPIEPGAEYLYKFPIVQHGTHWYHSHSGLQEQIGMYGMFVMNKRTEWDIPTVPILLSEWTDMKPEEVHRRLKNANDWFAIKKGTTQSYSEAIASGHFGTKLTNEWKRMTAMDVSDVYYEKFLVNGKNQDEHPQFKAGDKVRLRIANGGASTNFWLNYAGGKITVVATDGNDVEPVEVDRLLIAVSETYDVVVTLPDNKSYEFLVTPEDRTKSASLWLGTGEKVSANKLPRLKYFEGMKMMNEMMDMQGNMIEMDGMKMQNQIMDMNTVMYPEITGYDKKPQNAEKKNEDMHTGHDMSAADIVTLNYEMLRAPKKTNLPDGPWRELRFELTGNMNRYVWSLDNKVVSETDKIMIKKGENLRIIMYNNSMMRHPMHLHGHDFRVVNSQGDYSPMKNIIDIMPMERDTIEFAATEPGGDWFFHCHILYHMMSGMGRVFSYEDSPANPEITDVKVARRGLNSDDREFHLMAENDFATNGNDGMAMLANTRWNITSEWRLGYNDMHGYESETHIGRYIGRMQWFMPFVGFDYRYRKMGHEESEKNLFGQVNTKDKRAQFSIGAAYTLPMLVTFQGEVYHDGNVRFQLMREDIPISSRIRAGFMINTDREYMADLRYILAKNFSTRVHYDSDMGFGVGLMLNY</sequence>
<dbReference type="CDD" id="cd13874">
    <property type="entry name" value="CuRO_2_CopA"/>
    <property type="match status" value="1"/>
</dbReference>
<evidence type="ECO:0000256" key="1">
    <source>
        <dbReference type="ARBA" id="ARBA00022723"/>
    </source>
</evidence>
<feature type="domain" description="Heavy metal binding" evidence="8">
    <location>
        <begin position="118"/>
        <end position="143"/>
    </location>
</feature>
<dbReference type="PROSITE" id="PS00079">
    <property type="entry name" value="MULTICOPPER_OXIDASE1"/>
    <property type="match status" value="1"/>
</dbReference>
<dbReference type="GO" id="GO:0005507">
    <property type="term" value="F:copper ion binding"/>
    <property type="evidence" value="ECO:0007669"/>
    <property type="project" value="InterPro"/>
</dbReference>
<evidence type="ECO:0000256" key="4">
    <source>
        <dbReference type="SAM" id="MobiDB-lite"/>
    </source>
</evidence>
<evidence type="ECO:0000256" key="2">
    <source>
        <dbReference type="ARBA" id="ARBA00023002"/>
    </source>
</evidence>
<dbReference type="InterPro" id="IPR045087">
    <property type="entry name" value="Cu-oxidase_fam"/>
</dbReference>
<dbReference type="Proteomes" id="UP000199580">
    <property type="component" value="Unassembled WGS sequence"/>
</dbReference>
<dbReference type="Pfam" id="PF07731">
    <property type="entry name" value="Cu-oxidase_2"/>
    <property type="match status" value="1"/>
</dbReference>
<dbReference type="AlphaFoldDB" id="A0A1G8UUL1"/>
<dbReference type="InterPro" id="IPR034279">
    <property type="entry name" value="CuRO_3_CopA"/>
</dbReference>
<reference evidence="9 10" key="1">
    <citation type="submission" date="2016-10" db="EMBL/GenBank/DDBJ databases">
        <authorList>
            <person name="de Groot N.N."/>
        </authorList>
    </citation>
    <scope>NUCLEOTIDE SEQUENCE [LARGE SCALE GENOMIC DNA]</scope>
    <source>
        <strain evidence="9 10">CGMCC 1.10076</strain>
    </source>
</reference>
<keyword evidence="2" id="KW-0560">Oxidoreductase</keyword>
<feature type="domain" description="Plastocyanin-like" evidence="7">
    <location>
        <begin position="245"/>
        <end position="353"/>
    </location>
</feature>
<evidence type="ECO:0000259" key="7">
    <source>
        <dbReference type="Pfam" id="PF07732"/>
    </source>
</evidence>
<dbReference type="Gene3D" id="2.60.40.420">
    <property type="entry name" value="Cupredoxins - blue copper proteins"/>
    <property type="match status" value="3"/>
</dbReference>
<dbReference type="STRING" id="1128970.SAMN04487935_1056"/>
<feature type="domain" description="Plastocyanin-like" evidence="5">
    <location>
        <begin position="413"/>
        <end position="513"/>
    </location>
</feature>
<protein>
    <submittedName>
        <fullName evidence="9">Copper-resistance protein, CopA family</fullName>
    </submittedName>
</protein>
<evidence type="ECO:0000259" key="8">
    <source>
        <dbReference type="Pfam" id="PF19335"/>
    </source>
</evidence>
<accession>A0A1G8UUL1</accession>
<dbReference type="InterPro" id="IPR034282">
    <property type="entry name" value="CuRO_2_CopA"/>
</dbReference>
<proteinExistence type="predicted"/>
<dbReference type="Pfam" id="PF19335">
    <property type="entry name" value="HMBD"/>
    <property type="match status" value="3"/>
</dbReference>
<dbReference type="CDD" id="cd13896">
    <property type="entry name" value="CuRO_3_CopA"/>
    <property type="match status" value="1"/>
</dbReference>
<name>A0A1G8UUL1_9FLAO</name>
<dbReference type="Pfam" id="PF00394">
    <property type="entry name" value="Cu-oxidase"/>
    <property type="match status" value="1"/>
</dbReference>
<dbReference type="InterPro" id="IPR045800">
    <property type="entry name" value="HMBD"/>
</dbReference>
<dbReference type="PANTHER" id="PTHR11709">
    <property type="entry name" value="MULTI-COPPER OXIDASE"/>
    <property type="match status" value="1"/>
</dbReference>
<keyword evidence="10" id="KW-1185">Reference proteome</keyword>
<feature type="domain" description="Heavy metal binding" evidence="8">
    <location>
        <begin position="48"/>
        <end position="73"/>
    </location>
</feature>
<evidence type="ECO:0000313" key="9">
    <source>
        <dbReference type="EMBL" id="SDJ57566.1"/>
    </source>
</evidence>
<dbReference type="SUPFAM" id="SSF49503">
    <property type="entry name" value="Cupredoxins"/>
    <property type="match status" value="3"/>
</dbReference>
<dbReference type="InterPro" id="IPR001117">
    <property type="entry name" value="Cu-oxidase_2nd"/>
</dbReference>
<evidence type="ECO:0000256" key="3">
    <source>
        <dbReference type="ARBA" id="ARBA00023008"/>
    </source>
</evidence>
<gene>
    <name evidence="9" type="ORF">SAMN04487935_1056</name>
</gene>
<organism evidence="9 10">
    <name type="scientific">Flavobacterium noncentrifugens</name>
    <dbReference type="NCBI Taxonomy" id="1128970"/>
    <lineage>
        <taxon>Bacteria</taxon>
        <taxon>Pseudomonadati</taxon>
        <taxon>Bacteroidota</taxon>
        <taxon>Flavobacteriia</taxon>
        <taxon>Flavobacteriales</taxon>
        <taxon>Flavobacteriaceae</taxon>
        <taxon>Flavobacterium</taxon>
    </lineage>
</organism>
<dbReference type="InterPro" id="IPR033138">
    <property type="entry name" value="Cu_oxidase_CS"/>
</dbReference>
<dbReference type="GO" id="GO:0016491">
    <property type="term" value="F:oxidoreductase activity"/>
    <property type="evidence" value="ECO:0007669"/>
    <property type="project" value="UniProtKB-KW"/>
</dbReference>